<dbReference type="InterPro" id="IPR036291">
    <property type="entry name" value="NAD(P)-bd_dom_sf"/>
</dbReference>
<sequence>MRLLDRVAVVTGAAAGIGAAVGRELHREGARVVFADVEEQGVREAAADLSADGGRAVPFVGDVSREDDLRRLIAFAESTFGPVDLFHANAAISGLGGLELADSDWEAAWQVNVMAHVRAARLLVDGWVERGSGYFVSTASAAGLLTQLGAGPYTLSKHAAVAFAEWLSVTYGESGVRVSCLCPQAVDTQMLATAHEHTSAGALGARAIEASGVVVTPEYVAGCVVEAITSERFLVLPHPEVAEYALRRAQDHDRWLAGMRRLGARHRSDATTDETHHRGERWTSS</sequence>
<comment type="caution">
    <text evidence="4">The sequence shown here is derived from an EMBL/GenBank/DDBJ whole genome shotgun (WGS) entry which is preliminary data.</text>
</comment>
<dbReference type="PANTHER" id="PTHR43180:SF66">
    <property type="entry name" value="SHORT-CHAIN DEHYDROGENASE_REDUCTASE FAMILY PROTEIN"/>
    <property type="match status" value="1"/>
</dbReference>
<reference evidence="4" key="1">
    <citation type="submission" date="2020-11" db="EMBL/GenBank/DDBJ databases">
        <title>Nocardioides sp. CBS4Y-1, whole genome shotgun sequence.</title>
        <authorList>
            <person name="Tuo L."/>
        </authorList>
    </citation>
    <scope>NUCLEOTIDE SEQUENCE</scope>
    <source>
        <strain evidence="4">CBS4Y-1</strain>
    </source>
</reference>
<dbReference type="SUPFAM" id="SSF51735">
    <property type="entry name" value="NAD(P)-binding Rossmann-fold domains"/>
    <property type="match status" value="1"/>
</dbReference>
<feature type="region of interest" description="Disordered" evidence="3">
    <location>
        <begin position="266"/>
        <end position="285"/>
    </location>
</feature>
<keyword evidence="2" id="KW-0560">Oxidoreductase</keyword>
<dbReference type="Pfam" id="PF00106">
    <property type="entry name" value="adh_short"/>
    <property type="match status" value="1"/>
</dbReference>
<dbReference type="GO" id="GO:0016491">
    <property type="term" value="F:oxidoreductase activity"/>
    <property type="evidence" value="ECO:0007669"/>
    <property type="project" value="UniProtKB-KW"/>
</dbReference>
<dbReference type="EMBL" id="JADIVZ010000001">
    <property type="protein sequence ID" value="MBF4160805.1"/>
    <property type="molecule type" value="Genomic_DNA"/>
</dbReference>
<dbReference type="PANTHER" id="PTHR43180">
    <property type="entry name" value="3-OXOACYL-(ACYL-CARRIER-PROTEIN) REDUCTASE (AFU_ORTHOLOGUE AFUA_6G11210)"/>
    <property type="match status" value="1"/>
</dbReference>
<comment type="similarity">
    <text evidence="1">Belongs to the short-chain dehydrogenases/reductases (SDR) family.</text>
</comment>
<evidence type="ECO:0000313" key="4">
    <source>
        <dbReference type="EMBL" id="MBF4160805.1"/>
    </source>
</evidence>
<dbReference type="RefSeq" id="WP_194501981.1">
    <property type="nucleotide sequence ID" value="NZ_JADIVZ010000001.1"/>
</dbReference>
<proteinExistence type="inferred from homology"/>
<name>A0A930Y521_9ACTN</name>
<evidence type="ECO:0000256" key="1">
    <source>
        <dbReference type="ARBA" id="ARBA00006484"/>
    </source>
</evidence>
<dbReference type="AlphaFoldDB" id="A0A930Y521"/>
<accession>A0A930Y521</accession>
<evidence type="ECO:0000256" key="3">
    <source>
        <dbReference type="SAM" id="MobiDB-lite"/>
    </source>
</evidence>
<protein>
    <submittedName>
        <fullName evidence="4">SDR family oxidoreductase</fullName>
    </submittedName>
</protein>
<evidence type="ECO:0000256" key="2">
    <source>
        <dbReference type="ARBA" id="ARBA00023002"/>
    </source>
</evidence>
<dbReference type="Proteomes" id="UP000656804">
    <property type="component" value="Unassembled WGS sequence"/>
</dbReference>
<dbReference type="Gene3D" id="3.40.50.720">
    <property type="entry name" value="NAD(P)-binding Rossmann-like Domain"/>
    <property type="match status" value="1"/>
</dbReference>
<gene>
    <name evidence="4" type="ORF">ISG29_03830</name>
</gene>
<keyword evidence="5" id="KW-1185">Reference proteome</keyword>
<dbReference type="CDD" id="cd05233">
    <property type="entry name" value="SDR_c"/>
    <property type="match status" value="1"/>
</dbReference>
<organism evidence="4 5">
    <name type="scientific">Nocardioides acrostichi</name>
    <dbReference type="NCBI Taxonomy" id="2784339"/>
    <lineage>
        <taxon>Bacteria</taxon>
        <taxon>Bacillati</taxon>
        <taxon>Actinomycetota</taxon>
        <taxon>Actinomycetes</taxon>
        <taxon>Propionibacteriales</taxon>
        <taxon>Nocardioidaceae</taxon>
        <taxon>Nocardioides</taxon>
    </lineage>
</organism>
<evidence type="ECO:0000313" key="5">
    <source>
        <dbReference type="Proteomes" id="UP000656804"/>
    </source>
</evidence>
<dbReference type="InterPro" id="IPR002347">
    <property type="entry name" value="SDR_fam"/>
</dbReference>
<dbReference type="PRINTS" id="PR00081">
    <property type="entry name" value="GDHRDH"/>
</dbReference>